<feature type="region of interest" description="Disordered" evidence="2">
    <location>
        <begin position="445"/>
        <end position="464"/>
    </location>
</feature>
<organism evidence="3 4">
    <name type="scientific">Eragrostis curvula</name>
    <name type="common">weeping love grass</name>
    <dbReference type="NCBI Taxonomy" id="38414"/>
    <lineage>
        <taxon>Eukaryota</taxon>
        <taxon>Viridiplantae</taxon>
        <taxon>Streptophyta</taxon>
        <taxon>Embryophyta</taxon>
        <taxon>Tracheophyta</taxon>
        <taxon>Spermatophyta</taxon>
        <taxon>Magnoliopsida</taxon>
        <taxon>Liliopsida</taxon>
        <taxon>Poales</taxon>
        <taxon>Poaceae</taxon>
        <taxon>PACMAD clade</taxon>
        <taxon>Chloridoideae</taxon>
        <taxon>Eragrostideae</taxon>
        <taxon>Eragrostidinae</taxon>
        <taxon>Eragrostis</taxon>
    </lineage>
</organism>
<comment type="caution">
    <text evidence="3">The sequence shown here is derived from an EMBL/GenBank/DDBJ whole genome shotgun (WGS) entry which is preliminary data.</text>
</comment>
<protein>
    <submittedName>
        <fullName evidence="3">Uncharacterized protein</fullName>
    </submittedName>
</protein>
<evidence type="ECO:0000256" key="2">
    <source>
        <dbReference type="SAM" id="MobiDB-lite"/>
    </source>
</evidence>
<dbReference type="OrthoDB" id="10682998at2759"/>
<dbReference type="AlphaFoldDB" id="A0A5J9UM58"/>
<feature type="non-terminal residue" evidence="3">
    <location>
        <position position="1"/>
    </location>
</feature>
<feature type="region of interest" description="Disordered" evidence="2">
    <location>
        <begin position="396"/>
        <end position="424"/>
    </location>
</feature>
<dbReference type="Proteomes" id="UP000324897">
    <property type="component" value="Chromosome 2"/>
</dbReference>
<evidence type="ECO:0000313" key="3">
    <source>
        <dbReference type="EMBL" id="TVU24656.1"/>
    </source>
</evidence>
<feature type="compositionally biased region" description="Polar residues" evidence="2">
    <location>
        <begin position="34"/>
        <end position="45"/>
    </location>
</feature>
<accession>A0A5J9UM58</accession>
<name>A0A5J9UM58_9POAL</name>
<gene>
    <name evidence="3" type="ORF">EJB05_27105</name>
</gene>
<keyword evidence="1" id="KW-0175">Coiled coil</keyword>
<proteinExistence type="predicted"/>
<keyword evidence="4" id="KW-1185">Reference proteome</keyword>
<evidence type="ECO:0000313" key="4">
    <source>
        <dbReference type="Proteomes" id="UP000324897"/>
    </source>
</evidence>
<reference evidence="3 4" key="1">
    <citation type="journal article" date="2019" name="Sci. Rep.">
        <title>A high-quality genome of Eragrostis curvula grass provides insights into Poaceae evolution and supports new strategies to enhance forage quality.</title>
        <authorList>
            <person name="Carballo J."/>
            <person name="Santos B.A.C.M."/>
            <person name="Zappacosta D."/>
            <person name="Garbus I."/>
            <person name="Selva J.P."/>
            <person name="Gallo C.A."/>
            <person name="Diaz A."/>
            <person name="Albertini E."/>
            <person name="Caccamo M."/>
            <person name="Echenique V."/>
        </authorList>
    </citation>
    <scope>NUCLEOTIDE SEQUENCE [LARGE SCALE GENOMIC DNA]</scope>
    <source>
        <strain evidence="4">cv. Victoria</strain>
        <tissue evidence="3">Leaf</tissue>
    </source>
</reference>
<dbReference type="Gramene" id="TVU24656">
    <property type="protein sequence ID" value="TVU24656"/>
    <property type="gene ID" value="EJB05_27105"/>
</dbReference>
<dbReference type="EMBL" id="RWGY01000013">
    <property type="protein sequence ID" value="TVU24656.1"/>
    <property type="molecule type" value="Genomic_DNA"/>
</dbReference>
<feature type="coiled-coil region" evidence="1">
    <location>
        <begin position="61"/>
        <end position="135"/>
    </location>
</feature>
<sequence>MRTNALEISTPGLNPLERWELHLTVHSFAVKRLPQSTKETTGSKSSRPHGHGYMAKYPTRREMMNAKLQEQARDAAATKEKNIELEGRVKQLQEQLENEATERDRLLEEYKRQIQEQAEKERNEFKEEMLSLMAKQREELLQQTNQVMNIPHEVAETPTQVRKTRVSNVNRNIFENNNAIATQKFISSHDLRSAAKGRLRTRNDKIISCSETYGVCRIQIVQSLHRTMPLEWSTLSHAWHDEVKQVYNVDTVFVAEALDWTLSMVFFSLVALLSHPLLLLIRSVLSRFSSSSALFSLAPPPLGFVLARVYYMVEWTEISGIRGYSSDGVAPNVKKYKFIASLEFRADVIGAVSVLYASLQMSLDENSFSATWSSVLHVLQSICSVQNQKSQKSLTYLQDTDSDNEGTDSSIHKRKLAPKPSKITLNETSAEEEIDLIQLAADSLPVSKNPSPEKHVKDPLQSGLHNVPKIMKGEVNVTPFEDVTAADVTADGFSTQRQPVDTILMTNGLNHSNYKKEFLVSVGLQIEKGGLNDVDALRAKLIYQLVTSNCNEAHPAIVHRFLSDHLRVIKGSCDKLTRSKKK</sequence>
<feature type="region of interest" description="Disordered" evidence="2">
    <location>
        <begin position="32"/>
        <end position="54"/>
    </location>
</feature>
<evidence type="ECO:0000256" key="1">
    <source>
        <dbReference type="SAM" id="Coils"/>
    </source>
</evidence>